<evidence type="ECO:0000256" key="2">
    <source>
        <dbReference type="ARBA" id="ARBA00006448"/>
    </source>
</evidence>
<feature type="transmembrane region" description="Helical" evidence="7">
    <location>
        <begin position="16"/>
        <end position="34"/>
    </location>
</feature>
<comment type="similarity">
    <text evidence="2">Belongs to the UPF0702 family.</text>
</comment>
<evidence type="ECO:0000256" key="6">
    <source>
        <dbReference type="ARBA" id="ARBA00023136"/>
    </source>
</evidence>
<protein>
    <submittedName>
        <fullName evidence="9">Uncharacterized membrane protein YcaP (DUF421 family)</fullName>
    </submittedName>
</protein>
<dbReference type="PANTHER" id="PTHR34582">
    <property type="entry name" value="UPF0702 TRANSMEMBRANE PROTEIN YCAP"/>
    <property type="match status" value="1"/>
</dbReference>
<proteinExistence type="inferred from homology"/>
<keyword evidence="10" id="KW-1185">Reference proteome</keyword>
<keyword evidence="6 7" id="KW-0472">Membrane</keyword>
<evidence type="ECO:0000259" key="8">
    <source>
        <dbReference type="Pfam" id="PF04239"/>
    </source>
</evidence>
<gene>
    <name evidence="9" type="ORF">FHS27_001927</name>
</gene>
<evidence type="ECO:0000256" key="1">
    <source>
        <dbReference type="ARBA" id="ARBA00004651"/>
    </source>
</evidence>
<evidence type="ECO:0000256" key="7">
    <source>
        <dbReference type="SAM" id="Phobius"/>
    </source>
</evidence>
<dbReference type="RefSeq" id="WP_184304347.1">
    <property type="nucleotide sequence ID" value="NZ_JACHXU010000005.1"/>
</dbReference>
<dbReference type="EMBL" id="JACHXU010000005">
    <property type="protein sequence ID" value="MBB3206119.1"/>
    <property type="molecule type" value="Genomic_DNA"/>
</dbReference>
<feature type="transmembrane region" description="Helical" evidence="7">
    <location>
        <begin position="46"/>
        <end position="65"/>
    </location>
</feature>
<dbReference type="AlphaFoldDB" id="A0A7W5DXP1"/>
<feature type="transmembrane region" description="Helical" evidence="7">
    <location>
        <begin position="71"/>
        <end position="91"/>
    </location>
</feature>
<dbReference type="Gene3D" id="3.30.240.20">
    <property type="entry name" value="bsu07140 like domains"/>
    <property type="match status" value="1"/>
</dbReference>
<dbReference type="Proteomes" id="UP000536179">
    <property type="component" value="Unassembled WGS sequence"/>
</dbReference>
<reference evidence="9 10" key="1">
    <citation type="submission" date="2020-08" db="EMBL/GenBank/DDBJ databases">
        <title>Genomic Encyclopedia of Type Strains, Phase III (KMG-III): the genomes of soil and plant-associated and newly described type strains.</title>
        <authorList>
            <person name="Whitman W."/>
        </authorList>
    </citation>
    <scope>NUCLEOTIDE SEQUENCE [LARGE SCALE GENOMIC DNA]</scope>
    <source>
        <strain evidence="9 10">CECT 8075</strain>
    </source>
</reference>
<evidence type="ECO:0000313" key="10">
    <source>
        <dbReference type="Proteomes" id="UP000536179"/>
    </source>
</evidence>
<comment type="subcellular location">
    <subcellularLocation>
        <location evidence="1">Cell membrane</location>
        <topology evidence="1">Multi-pass membrane protein</topology>
    </subcellularLocation>
</comment>
<dbReference type="PANTHER" id="PTHR34582:SF6">
    <property type="entry name" value="UPF0702 TRANSMEMBRANE PROTEIN YCAP"/>
    <property type="match status" value="1"/>
</dbReference>
<dbReference type="Pfam" id="PF04239">
    <property type="entry name" value="DUF421"/>
    <property type="match status" value="1"/>
</dbReference>
<dbReference type="InterPro" id="IPR007353">
    <property type="entry name" value="DUF421"/>
</dbReference>
<evidence type="ECO:0000256" key="4">
    <source>
        <dbReference type="ARBA" id="ARBA00022692"/>
    </source>
</evidence>
<comment type="caution">
    <text evidence="9">The sequence shown here is derived from an EMBL/GenBank/DDBJ whole genome shotgun (WGS) entry which is preliminary data.</text>
</comment>
<feature type="domain" description="YetF C-terminal" evidence="8">
    <location>
        <begin position="95"/>
        <end position="163"/>
    </location>
</feature>
<evidence type="ECO:0000256" key="3">
    <source>
        <dbReference type="ARBA" id="ARBA00022475"/>
    </source>
</evidence>
<accession>A0A7W5DXP1</accession>
<name>A0A7W5DXP1_9BACT</name>
<keyword evidence="5 7" id="KW-1133">Transmembrane helix</keyword>
<dbReference type="InterPro" id="IPR023090">
    <property type="entry name" value="UPF0702_alpha/beta_dom_sf"/>
</dbReference>
<keyword evidence="3" id="KW-1003">Cell membrane</keyword>
<evidence type="ECO:0000256" key="5">
    <source>
        <dbReference type="ARBA" id="ARBA00022989"/>
    </source>
</evidence>
<keyword evidence="4 7" id="KW-0812">Transmembrane</keyword>
<organism evidence="9 10">
    <name type="scientific">Aporhodopirellula rubra</name>
    <dbReference type="NCBI Taxonomy" id="980271"/>
    <lineage>
        <taxon>Bacteria</taxon>
        <taxon>Pseudomonadati</taxon>
        <taxon>Planctomycetota</taxon>
        <taxon>Planctomycetia</taxon>
        <taxon>Pirellulales</taxon>
        <taxon>Pirellulaceae</taxon>
        <taxon>Aporhodopirellula</taxon>
    </lineage>
</organism>
<evidence type="ECO:0000313" key="9">
    <source>
        <dbReference type="EMBL" id="MBB3206119.1"/>
    </source>
</evidence>
<sequence>MNDTFEKWTFASFDEITMVVLSSIVTYAVILLYTRLSGLRSFSKMSASDFAMTVAVGSLFASTISSSTPTLFIGIAAIGCLFAGQWGLAILRQQIPWLSQLIDNEPLLLMVGGEMIEENLRKANVTRSDIYGKLRESNAFSYDQILAVVFETTGDISVIHSERDDAVIDPDIVGDVIGHERLFSGQRSAAKK</sequence>
<dbReference type="GO" id="GO:0005886">
    <property type="term" value="C:plasma membrane"/>
    <property type="evidence" value="ECO:0007669"/>
    <property type="project" value="UniProtKB-SubCell"/>
</dbReference>